<sequence>MPASRETSRGNVIGCGPAISATELRTTSSYALTHRSGGQGIQRTLRGSYEGRCTKRSGVSVISVRGASPLRVEHAVVDERAQDHPYLGTQI</sequence>
<comment type="caution">
    <text evidence="1">The sequence shown here is derived from an EMBL/GenBank/DDBJ whole genome shotgun (WGS) entry which is preliminary data.</text>
</comment>
<dbReference type="Proteomes" id="UP000299102">
    <property type="component" value="Unassembled WGS sequence"/>
</dbReference>
<evidence type="ECO:0000313" key="2">
    <source>
        <dbReference type="Proteomes" id="UP000299102"/>
    </source>
</evidence>
<accession>A0A4C1VQZ3</accession>
<name>A0A4C1VQZ3_EUMVA</name>
<proteinExistence type="predicted"/>
<protein>
    <submittedName>
        <fullName evidence="1">Uncharacterized protein</fullName>
    </submittedName>
</protein>
<gene>
    <name evidence="1" type="ORF">EVAR_41689_1</name>
</gene>
<reference evidence="1 2" key="1">
    <citation type="journal article" date="2019" name="Commun. Biol.">
        <title>The bagworm genome reveals a unique fibroin gene that provides high tensile strength.</title>
        <authorList>
            <person name="Kono N."/>
            <person name="Nakamura H."/>
            <person name="Ohtoshi R."/>
            <person name="Tomita M."/>
            <person name="Numata K."/>
            <person name="Arakawa K."/>
        </authorList>
    </citation>
    <scope>NUCLEOTIDE SEQUENCE [LARGE SCALE GENOMIC DNA]</scope>
</reference>
<evidence type="ECO:0000313" key="1">
    <source>
        <dbReference type="EMBL" id="GBP40609.1"/>
    </source>
</evidence>
<keyword evidence="2" id="KW-1185">Reference proteome</keyword>
<organism evidence="1 2">
    <name type="scientific">Eumeta variegata</name>
    <name type="common">Bagworm moth</name>
    <name type="synonym">Eumeta japonica</name>
    <dbReference type="NCBI Taxonomy" id="151549"/>
    <lineage>
        <taxon>Eukaryota</taxon>
        <taxon>Metazoa</taxon>
        <taxon>Ecdysozoa</taxon>
        <taxon>Arthropoda</taxon>
        <taxon>Hexapoda</taxon>
        <taxon>Insecta</taxon>
        <taxon>Pterygota</taxon>
        <taxon>Neoptera</taxon>
        <taxon>Endopterygota</taxon>
        <taxon>Lepidoptera</taxon>
        <taxon>Glossata</taxon>
        <taxon>Ditrysia</taxon>
        <taxon>Tineoidea</taxon>
        <taxon>Psychidae</taxon>
        <taxon>Oiketicinae</taxon>
        <taxon>Eumeta</taxon>
    </lineage>
</organism>
<dbReference type="EMBL" id="BGZK01000384">
    <property type="protein sequence ID" value="GBP40609.1"/>
    <property type="molecule type" value="Genomic_DNA"/>
</dbReference>
<dbReference type="AlphaFoldDB" id="A0A4C1VQZ3"/>